<dbReference type="SMART" id="SM00322">
    <property type="entry name" value="KH"/>
    <property type="match status" value="4"/>
</dbReference>
<name>A0A1I7U566_9PELO</name>
<feature type="domain" description="K Homology" evidence="4">
    <location>
        <begin position="279"/>
        <end position="351"/>
    </location>
</feature>
<accession>A0A1I7U566</accession>
<evidence type="ECO:0000313" key="5">
    <source>
        <dbReference type="Proteomes" id="UP000095282"/>
    </source>
</evidence>
<sequence length="545" mass="61895">MSNPRRGFYEDSRHHSSSWRSKASREYEEDEISVPTHVVPMVVGQNNQGIDNIRALTGCDIRVRQAIRTQGYRLVKLKGKRESIEFAKRHIFSIIQTAENQQMRGRAGFSTPGQMTIEIPIPANQCGKIIGKGGEMMRRIRSVSNCQIVLIQENNSPDAVKPLRITGTPDSIKIAEAFVRDLLNSTDSPNASSMVANGPQNQMCLTMSVPRDVVGAIMGLQGSQIKKLSEETGTKIQFMQDDDPSLLERKLTVMGTTARIEMAVRVIKKIVEDNHDNSIKAIYELKIPAQKCGLVIGRGGEIIKQINQETGAHCELSHQPDEDPMTKMIVIHARTERQVDHAKHLILQKLGDIPLNVPFGAVQPPPLQYPPYPGQMMYPPHLQYPYPQLQYQPYHPLQYPPQEPRSPYAQQFFQHPYPPPPPQVQYPVQYDTLTPNFIYPPTEKQGTSSNILSKMTPEGVTTVLNQLRERGDLPEPPPEVREVKREGSERKKEAKRRQETPELIDLTEDTEEQVDYTKHWENYYRKIGDKEGLARIKKMKEQKSS</sequence>
<dbReference type="InterPro" id="IPR036612">
    <property type="entry name" value="KH_dom_type_1_sf"/>
</dbReference>
<feature type="region of interest" description="Disordered" evidence="3">
    <location>
        <begin position="1"/>
        <end position="26"/>
    </location>
</feature>
<dbReference type="AlphaFoldDB" id="A0A1I7U566"/>
<dbReference type="eggNOG" id="KOG1676">
    <property type="taxonomic scope" value="Eukaryota"/>
</dbReference>
<dbReference type="InterPro" id="IPR004087">
    <property type="entry name" value="KH_dom"/>
</dbReference>
<dbReference type="Pfam" id="PF00013">
    <property type="entry name" value="KH_1"/>
    <property type="match status" value="4"/>
</dbReference>
<organism evidence="5 6">
    <name type="scientific">Caenorhabditis tropicalis</name>
    <dbReference type="NCBI Taxonomy" id="1561998"/>
    <lineage>
        <taxon>Eukaryota</taxon>
        <taxon>Metazoa</taxon>
        <taxon>Ecdysozoa</taxon>
        <taxon>Nematoda</taxon>
        <taxon>Chromadorea</taxon>
        <taxon>Rhabditida</taxon>
        <taxon>Rhabditina</taxon>
        <taxon>Rhabditomorpha</taxon>
        <taxon>Rhabditoidea</taxon>
        <taxon>Rhabditidae</taxon>
        <taxon>Peloderinae</taxon>
        <taxon>Caenorhabditis</taxon>
    </lineage>
</organism>
<keyword evidence="1" id="KW-0677">Repeat</keyword>
<dbReference type="GO" id="GO:0003723">
    <property type="term" value="F:RNA binding"/>
    <property type="evidence" value="ECO:0007669"/>
    <property type="project" value="UniProtKB-UniRule"/>
</dbReference>
<proteinExistence type="predicted"/>
<dbReference type="InterPro" id="IPR004088">
    <property type="entry name" value="KH_dom_type_1"/>
</dbReference>
<dbReference type="WBParaSite" id="Csp11.Scaffold629.g14968.t1">
    <property type="protein sequence ID" value="Csp11.Scaffold629.g14968.t1"/>
    <property type="gene ID" value="Csp11.Scaffold629.g14968"/>
</dbReference>
<protein>
    <submittedName>
        <fullName evidence="6">KH domain-containing protein</fullName>
    </submittedName>
</protein>
<dbReference type="PROSITE" id="PS50084">
    <property type="entry name" value="KH_TYPE_1"/>
    <property type="match status" value="4"/>
</dbReference>
<keyword evidence="5" id="KW-1185">Reference proteome</keyword>
<evidence type="ECO:0000313" key="6">
    <source>
        <dbReference type="WBParaSite" id="Csp11.Scaffold629.g14968.t1"/>
    </source>
</evidence>
<feature type="compositionally biased region" description="Basic and acidic residues" evidence="3">
    <location>
        <begin position="467"/>
        <end position="500"/>
    </location>
</feature>
<evidence type="ECO:0000256" key="2">
    <source>
        <dbReference type="PROSITE-ProRule" id="PRU00117"/>
    </source>
</evidence>
<evidence type="ECO:0000256" key="1">
    <source>
        <dbReference type="ARBA" id="ARBA00022737"/>
    </source>
</evidence>
<reference evidence="6" key="1">
    <citation type="submission" date="2016-11" db="UniProtKB">
        <authorList>
            <consortium name="WormBaseParasite"/>
        </authorList>
    </citation>
    <scope>IDENTIFICATION</scope>
</reference>
<dbReference type="CDD" id="cd00105">
    <property type="entry name" value="KH-I"/>
    <property type="match status" value="1"/>
</dbReference>
<dbReference type="STRING" id="1561998.A0A1I7U566"/>
<dbReference type="PANTHER" id="PTHR10288">
    <property type="entry name" value="KH DOMAIN CONTAINING RNA BINDING PROTEIN"/>
    <property type="match status" value="1"/>
</dbReference>
<feature type="domain" description="K Homology" evidence="4">
    <location>
        <begin position="201"/>
        <end position="272"/>
    </location>
</feature>
<feature type="domain" description="K Homology" evidence="4">
    <location>
        <begin position="113"/>
        <end position="184"/>
    </location>
</feature>
<keyword evidence="2" id="KW-0694">RNA-binding</keyword>
<evidence type="ECO:0000256" key="3">
    <source>
        <dbReference type="SAM" id="MobiDB-lite"/>
    </source>
</evidence>
<feature type="region of interest" description="Disordered" evidence="3">
    <location>
        <begin position="467"/>
        <end position="510"/>
    </location>
</feature>
<evidence type="ECO:0000259" key="4">
    <source>
        <dbReference type="SMART" id="SM00322"/>
    </source>
</evidence>
<feature type="domain" description="K Homology" evidence="4">
    <location>
        <begin position="26"/>
        <end position="96"/>
    </location>
</feature>
<dbReference type="Proteomes" id="UP000095282">
    <property type="component" value="Unplaced"/>
</dbReference>
<dbReference type="SUPFAM" id="SSF54791">
    <property type="entry name" value="Eukaryotic type KH-domain (KH-domain type I)"/>
    <property type="match status" value="4"/>
</dbReference>
<dbReference type="Gene3D" id="3.30.1370.10">
    <property type="entry name" value="K Homology domain, type 1"/>
    <property type="match status" value="4"/>
</dbReference>